<dbReference type="InterPro" id="IPR001810">
    <property type="entry name" value="F-box_dom"/>
</dbReference>
<dbReference type="InterPro" id="IPR036047">
    <property type="entry name" value="F-box-like_dom_sf"/>
</dbReference>
<gene>
    <name evidence="2" type="ORF">D9619_005952</name>
</gene>
<evidence type="ECO:0000259" key="1">
    <source>
        <dbReference type="PROSITE" id="PS50181"/>
    </source>
</evidence>
<organism evidence="2 3">
    <name type="scientific">Psilocybe cf. subviscida</name>
    <dbReference type="NCBI Taxonomy" id="2480587"/>
    <lineage>
        <taxon>Eukaryota</taxon>
        <taxon>Fungi</taxon>
        <taxon>Dikarya</taxon>
        <taxon>Basidiomycota</taxon>
        <taxon>Agaricomycotina</taxon>
        <taxon>Agaricomycetes</taxon>
        <taxon>Agaricomycetidae</taxon>
        <taxon>Agaricales</taxon>
        <taxon>Agaricineae</taxon>
        <taxon>Strophariaceae</taxon>
        <taxon>Psilocybe</taxon>
    </lineage>
</organism>
<evidence type="ECO:0000313" key="3">
    <source>
        <dbReference type="Proteomes" id="UP000567179"/>
    </source>
</evidence>
<protein>
    <recommendedName>
        <fullName evidence="1">F-box domain-containing protein</fullName>
    </recommendedName>
</protein>
<dbReference type="OrthoDB" id="2823912at2759"/>
<dbReference type="SUPFAM" id="SSF81383">
    <property type="entry name" value="F-box domain"/>
    <property type="match status" value="1"/>
</dbReference>
<dbReference type="PROSITE" id="PS50181">
    <property type="entry name" value="FBOX"/>
    <property type="match status" value="1"/>
</dbReference>
<dbReference type="Proteomes" id="UP000567179">
    <property type="component" value="Unassembled WGS sequence"/>
</dbReference>
<sequence>MTIDSILDAATTLLTGLLLSAQSSPDALLPFEDIEERDFRELSMGPRVSCSHNSPQYHYGPVSIRNYLAGHAKKELRIKRRKDLPEWGDLFLKLPIEVKLLVLEQLHPIDLYHFSHTSKAMRSLIMAPNAAGVWKTAFLNYPELPYPPRRKSYASWAALIYGPGICGVCGRLGGLTDFAFLRRFCEPCMRTHYSYISALRDHNDVVVDPEHIVCKLVPRSYRYHGLRYTTSYHSNLNAQYLRKDFDAMMRKYSVIQLIVSRVDTEEVEVLKQEYEEYCRVLACQVQKINQCASQANNWAMDIYRWCSSEYDAAAREITARCKKRLQNQGHETVDLDTVQYSIMHLIRQEHVYKLTPRAFRNIRPMLETIVINRKVERLKTERRELIEQIYTDFQKQMKPPAWQFLPPACLAKDAEGFQDFLNAEFTVRGELEIKEAMSIFPAFVDSWTKTQKELIVGLLPDTNPNTNPDADSDAEADVPEAQIQSFEDKLKRLELAQTVIVCSDCRFKAQQGRALVGWDAVCRHMRTLVGGNMHPCAAYELEPHATATAVALVTCVGLDPATTTGEEMTRRDDRFMCGNCHLSTSRGVTGLNVYTWLECITHIVEIHQLGLGMHESPAWHLLTPTATQFVKEHEYTHPRPVSEIWGCNECDAHFSEQEKQSVVIEHVNVVHGIEDPIIGVHVIPDRRRSIRRRKPFRLGLDPAYEYRCLKCPKLGITKLWELQALTMHLLLQYGLIRYDNVHESNAGPTLPSSHKLADPIENKDWEKVDIIARTVPAFPAGTAANDEDEGASP</sequence>
<dbReference type="CDD" id="cd09917">
    <property type="entry name" value="F-box_SF"/>
    <property type="match status" value="1"/>
</dbReference>
<accession>A0A8H5BX80</accession>
<dbReference type="EMBL" id="JAACJJ010000001">
    <property type="protein sequence ID" value="KAF5331110.1"/>
    <property type="molecule type" value="Genomic_DNA"/>
</dbReference>
<name>A0A8H5BX80_9AGAR</name>
<keyword evidence="3" id="KW-1185">Reference proteome</keyword>
<comment type="caution">
    <text evidence="2">The sequence shown here is derived from an EMBL/GenBank/DDBJ whole genome shotgun (WGS) entry which is preliminary data.</text>
</comment>
<feature type="domain" description="F-box" evidence="1">
    <location>
        <begin position="88"/>
        <end position="137"/>
    </location>
</feature>
<dbReference type="AlphaFoldDB" id="A0A8H5BX80"/>
<reference evidence="2 3" key="1">
    <citation type="journal article" date="2020" name="ISME J.">
        <title>Uncovering the hidden diversity of litter-decomposition mechanisms in mushroom-forming fungi.</title>
        <authorList>
            <person name="Floudas D."/>
            <person name="Bentzer J."/>
            <person name="Ahren D."/>
            <person name="Johansson T."/>
            <person name="Persson P."/>
            <person name="Tunlid A."/>
        </authorList>
    </citation>
    <scope>NUCLEOTIDE SEQUENCE [LARGE SCALE GENOMIC DNA]</scope>
    <source>
        <strain evidence="2 3">CBS 101986</strain>
    </source>
</reference>
<dbReference type="Pfam" id="PF00646">
    <property type="entry name" value="F-box"/>
    <property type="match status" value="1"/>
</dbReference>
<evidence type="ECO:0000313" key="2">
    <source>
        <dbReference type="EMBL" id="KAF5331110.1"/>
    </source>
</evidence>
<proteinExistence type="predicted"/>